<feature type="domain" description="Beta-hexosaminidase bacterial type N-terminal" evidence="8">
    <location>
        <begin position="5"/>
        <end position="93"/>
    </location>
</feature>
<dbReference type="Pfam" id="PF00728">
    <property type="entry name" value="Glyco_hydro_20"/>
    <property type="match status" value="1"/>
</dbReference>
<dbReference type="Pfam" id="PF02838">
    <property type="entry name" value="Glyco_hydro_20b"/>
    <property type="match status" value="1"/>
</dbReference>
<dbReference type="GO" id="GO:0030203">
    <property type="term" value="P:glycosaminoglycan metabolic process"/>
    <property type="evidence" value="ECO:0007669"/>
    <property type="project" value="TreeGrafter"/>
</dbReference>
<comment type="catalytic activity">
    <reaction evidence="1 5">
        <text>Hydrolysis of terminal non-reducing N-acetyl-D-hexosamine residues in N-acetyl-beta-D-hexosaminides.</text>
        <dbReference type="EC" id="3.2.1.52"/>
    </reaction>
</comment>
<evidence type="ECO:0000256" key="6">
    <source>
        <dbReference type="PIRSR" id="PIRSR001093-1"/>
    </source>
</evidence>
<proteinExistence type="inferred from homology"/>
<dbReference type="Proteomes" id="UP000738349">
    <property type="component" value="Unassembled WGS sequence"/>
</dbReference>
<dbReference type="OrthoDB" id="428480at2759"/>
<comment type="similarity">
    <text evidence="2 5">Belongs to the glycosyl hydrolase 20 family.</text>
</comment>
<dbReference type="InterPro" id="IPR015882">
    <property type="entry name" value="HEX_bac_N"/>
</dbReference>
<dbReference type="SUPFAM" id="SSF51445">
    <property type="entry name" value="(Trans)glycosidases"/>
    <property type="match status" value="1"/>
</dbReference>
<comment type="caution">
    <text evidence="9">The sequence shown here is derived from an EMBL/GenBank/DDBJ whole genome shotgun (WGS) entry which is preliminary data.</text>
</comment>
<dbReference type="Gene3D" id="3.30.379.10">
    <property type="entry name" value="Chitobiase/beta-hexosaminidase domain 2-like"/>
    <property type="match status" value="1"/>
</dbReference>
<dbReference type="InterPro" id="IPR025705">
    <property type="entry name" value="Beta_hexosaminidase_sua/sub"/>
</dbReference>
<dbReference type="AlphaFoldDB" id="A0A9P9EPS4"/>
<dbReference type="EMBL" id="JAGMUV010000010">
    <property type="protein sequence ID" value="KAH7141996.1"/>
    <property type="molecule type" value="Genomic_DNA"/>
</dbReference>
<keyword evidence="10" id="KW-1185">Reference proteome</keyword>
<dbReference type="PRINTS" id="PR00738">
    <property type="entry name" value="GLHYDRLASE20"/>
</dbReference>
<reference evidence="9" key="1">
    <citation type="journal article" date="2021" name="Nat. Commun.">
        <title>Genetic determinants of endophytism in the Arabidopsis root mycobiome.</title>
        <authorList>
            <person name="Mesny F."/>
            <person name="Miyauchi S."/>
            <person name="Thiergart T."/>
            <person name="Pickel B."/>
            <person name="Atanasova L."/>
            <person name="Karlsson M."/>
            <person name="Huettel B."/>
            <person name="Barry K.W."/>
            <person name="Haridas S."/>
            <person name="Chen C."/>
            <person name="Bauer D."/>
            <person name="Andreopoulos W."/>
            <person name="Pangilinan J."/>
            <person name="LaButti K."/>
            <person name="Riley R."/>
            <person name="Lipzen A."/>
            <person name="Clum A."/>
            <person name="Drula E."/>
            <person name="Henrissat B."/>
            <person name="Kohler A."/>
            <person name="Grigoriev I.V."/>
            <person name="Martin F.M."/>
            <person name="Hacquard S."/>
        </authorList>
    </citation>
    <scope>NUCLEOTIDE SEQUENCE</scope>
    <source>
        <strain evidence="9">MPI-CAGE-AT-0147</strain>
    </source>
</reference>
<evidence type="ECO:0000259" key="7">
    <source>
        <dbReference type="Pfam" id="PF00728"/>
    </source>
</evidence>
<dbReference type="PIRSF" id="PIRSF001093">
    <property type="entry name" value="B-hxosamndse_ab_euk"/>
    <property type="match status" value="1"/>
</dbReference>
<evidence type="ECO:0000259" key="8">
    <source>
        <dbReference type="Pfam" id="PF02838"/>
    </source>
</evidence>
<dbReference type="CDD" id="cd06563">
    <property type="entry name" value="GH20_chitobiase-like"/>
    <property type="match status" value="1"/>
</dbReference>
<name>A0A9P9EPS4_9HYPO</name>
<dbReference type="GO" id="GO:0005975">
    <property type="term" value="P:carbohydrate metabolic process"/>
    <property type="evidence" value="ECO:0007669"/>
    <property type="project" value="InterPro"/>
</dbReference>
<evidence type="ECO:0000256" key="2">
    <source>
        <dbReference type="ARBA" id="ARBA00006285"/>
    </source>
</evidence>
<evidence type="ECO:0000313" key="9">
    <source>
        <dbReference type="EMBL" id="KAH7141996.1"/>
    </source>
</evidence>
<dbReference type="Gene3D" id="3.20.20.80">
    <property type="entry name" value="Glycosidases"/>
    <property type="match status" value="1"/>
</dbReference>
<dbReference type="GO" id="GO:0016020">
    <property type="term" value="C:membrane"/>
    <property type="evidence" value="ECO:0007669"/>
    <property type="project" value="TreeGrafter"/>
</dbReference>
<dbReference type="PANTHER" id="PTHR22600:SF57">
    <property type="entry name" value="BETA-N-ACETYLHEXOSAMINIDASE"/>
    <property type="match status" value="1"/>
</dbReference>
<keyword evidence="3 5" id="KW-0378">Hydrolase</keyword>
<dbReference type="InterPro" id="IPR017853">
    <property type="entry name" value="GH"/>
</dbReference>
<feature type="active site" description="Proton donor" evidence="6">
    <location>
        <position position="270"/>
    </location>
</feature>
<evidence type="ECO:0000313" key="10">
    <source>
        <dbReference type="Proteomes" id="UP000738349"/>
    </source>
</evidence>
<dbReference type="EC" id="3.2.1.52" evidence="5"/>
<feature type="domain" description="Glycoside hydrolase family 20 catalytic" evidence="7">
    <location>
        <begin position="97"/>
        <end position="441"/>
    </location>
</feature>
<evidence type="ECO:0000256" key="3">
    <source>
        <dbReference type="ARBA" id="ARBA00022801"/>
    </source>
</evidence>
<evidence type="ECO:0000256" key="4">
    <source>
        <dbReference type="ARBA" id="ARBA00023295"/>
    </source>
</evidence>
<dbReference type="InterPro" id="IPR015883">
    <property type="entry name" value="Glyco_hydro_20_cat"/>
</dbReference>
<organism evidence="9 10">
    <name type="scientific">Dactylonectria macrodidyma</name>
    <dbReference type="NCBI Taxonomy" id="307937"/>
    <lineage>
        <taxon>Eukaryota</taxon>
        <taxon>Fungi</taxon>
        <taxon>Dikarya</taxon>
        <taxon>Ascomycota</taxon>
        <taxon>Pezizomycotina</taxon>
        <taxon>Sordariomycetes</taxon>
        <taxon>Hypocreomycetidae</taxon>
        <taxon>Hypocreales</taxon>
        <taxon>Nectriaceae</taxon>
        <taxon>Dactylonectria</taxon>
    </lineage>
</organism>
<protein>
    <recommendedName>
        <fullName evidence="5">Beta-hexosaminidase</fullName>
        <ecNumber evidence="5">3.2.1.52</ecNumber>
    </recommendedName>
</protein>
<dbReference type="GO" id="GO:0004563">
    <property type="term" value="F:beta-N-acetylhexosaminidase activity"/>
    <property type="evidence" value="ECO:0007669"/>
    <property type="project" value="UniProtKB-EC"/>
</dbReference>
<evidence type="ECO:0000256" key="5">
    <source>
        <dbReference type="PIRNR" id="PIRNR001093"/>
    </source>
</evidence>
<accession>A0A9P9EPS4</accession>
<dbReference type="PANTHER" id="PTHR22600">
    <property type="entry name" value="BETA-HEXOSAMINIDASE"/>
    <property type="match status" value="1"/>
</dbReference>
<dbReference type="InterPro" id="IPR029018">
    <property type="entry name" value="Hex-like_dom2"/>
</dbReference>
<keyword evidence="4 5" id="KW-0326">Glycosidase</keyword>
<dbReference type="SUPFAM" id="SSF55545">
    <property type="entry name" value="beta-N-acetylhexosaminidase-like domain"/>
    <property type="match status" value="1"/>
</dbReference>
<sequence length="509" mass="56460">MIPQPKSVTKGNGVVQVSQLKPTSIIDASLPQEGYVLDIGTSGNGEVRITGGSEAGAFYGMQTLKQLLPPTVLRPTGGISQGPWEIPVQSISDSPRFDWRGVMLDVARHFMPLPDLLRFIDLAAFHKFNTLHLHLTDDQGWRLPVEKWPRLTEVACWRKRTMLGAVKHDKYEERPHGGFYSKDDLREVASFAAMRHITVVPEIDMPGHMQAAIAAYPELGNGAKVEVMEAWGISTHVLNMSDKTLDFCRDVLDAAHDIFPGQYIGIGGDECPHDEWKTSPDVQARMRDLGLPDESSLHGWFVGQMANHLRSLGRRAYGWDEILAGGERTPADVLIAAWRGVEPTKIAAQRGFEVVACPDVAAYLDFRQSEDADEPTPVGTVLTVDDVYAFEPVPEGLTEEEKKKVIGAQANVWTEHMESARRVDYMAYPRLCAFAEVAWGKSPDESSAEDFNARLRVHLARLDALGVNYRPLSGPRPWDARPDALGKVKTKEARIAKQAMFITDLTKST</sequence>
<gene>
    <name evidence="9" type="ORF">EDB81DRAFT_797779</name>
</gene>
<evidence type="ECO:0000256" key="1">
    <source>
        <dbReference type="ARBA" id="ARBA00001231"/>
    </source>
</evidence>